<dbReference type="EMBL" id="BQXH01000006">
    <property type="protein sequence ID" value="GKS81205.1"/>
    <property type="molecule type" value="Genomic_DNA"/>
</dbReference>
<protein>
    <submittedName>
        <fullName evidence="1">Uncharacterized protein</fullName>
    </submittedName>
</protein>
<sequence length="94" mass="11016">MAHYVEVAQMAGYRLLADAETLRIKQAFVKGGSVEEYQLTATQYMQLLDQVEEYIQQARHVGNQAEEYRLLAKQRGIEHELRQWDTPVKNHRVK</sequence>
<proteinExistence type="predicted"/>
<comment type="caution">
    <text evidence="1">The sequence shown here is derived from an EMBL/GenBank/DDBJ whole genome shotgun (WGS) entry which is preliminary data.</text>
</comment>
<accession>A0ABQ5JJE9</accession>
<keyword evidence="2" id="KW-1185">Reference proteome</keyword>
<organism evidence="1 2">
    <name type="scientific">Ligilactobacillus pabuli</name>
    <dbReference type="NCBI Taxonomy" id="2886039"/>
    <lineage>
        <taxon>Bacteria</taxon>
        <taxon>Bacillati</taxon>
        <taxon>Bacillota</taxon>
        <taxon>Bacilli</taxon>
        <taxon>Lactobacillales</taxon>
        <taxon>Lactobacillaceae</taxon>
        <taxon>Ligilactobacillus</taxon>
    </lineage>
</organism>
<evidence type="ECO:0000313" key="1">
    <source>
        <dbReference type="EMBL" id="GKS81205.1"/>
    </source>
</evidence>
<dbReference type="RefSeq" id="WP_244054966.1">
    <property type="nucleotide sequence ID" value="NZ_BQXH01000006.1"/>
</dbReference>
<dbReference type="Proteomes" id="UP001055149">
    <property type="component" value="Unassembled WGS sequence"/>
</dbReference>
<name>A0ABQ5JJE9_9LACO</name>
<gene>
    <name evidence="1" type="ORF">LPAF129_08910</name>
</gene>
<evidence type="ECO:0000313" key="2">
    <source>
        <dbReference type="Proteomes" id="UP001055149"/>
    </source>
</evidence>
<reference evidence="1" key="1">
    <citation type="journal article" date="2022" name="Int. J. Syst. Evol. Microbiol.">
        <title>A novel species of lactic acid bacteria, Ligilactobacillus pabuli sp. nov., isolated from alfalfa silage.</title>
        <authorList>
            <person name="Tohno M."/>
            <person name="Tanizawa Y."/>
            <person name="Sawada H."/>
            <person name="Sakamoto M."/>
            <person name="Ohkuma M."/>
            <person name="Kobayashi H."/>
        </authorList>
    </citation>
    <scope>NUCLEOTIDE SEQUENCE</scope>
    <source>
        <strain evidence="1">AF129</strain>
    </source>
</reference>